<comment type="caution">
    <text evidence="2">The sequence shown here is derived from an EMBL/GenBank/DDBJ whole genome shotgun (WGS) entry which is preliminary data.</text>
</comment>
<evidence type="ECO:0000256" key="1">
    <source>
        <dbReference type="SAM" id="MobiDB-lite"/>
    </source>
</evidence>
<organism evidence="2 3">
    <name type="scientific">Rosa chinensis</name>
    <name type="common">China rose</name>
    <dbReference type="NCBI Taxonomy" id="74649"/>
    <lineage>
        <taxon>Eukaryota</taxon>
        <taxon>Viridiplantae</taxon>
        <taxon>Streptophyta</taxon>
        <taxon>Embryophyta</taxon>
        <taxon>Tracheophyta</taxon>
        <taxon>Spermatophyta</taxon>
        <taxon>Magnoliopsida</taxon>
        <taxon>eudicotyledons</taxon>
        <taxon>Gunneridae</taxon>
        <taxon>Pentapetalae</taxon>
        <taxon>rosids</taxon>
        <taxon>fabids</taxon>
        <taxon>Rosales</taxon>
        <taxon>Rosaceae</taxon>
        <taxon>Rosoideae</taxon>
        <taxon>Rosoideae incertae sedis</taxon>
        <taxon>Rosa</taxon>
    </lineage>
</organism>
<proteinExistence type="predicted"/>
<dbReference type="InterPro" id="IPR038945">
    <property type="entry name" value="MBD13-like"/>
</dbReference>
<feature type="compositionally biased region" description="Basic and acidic residues" evidence="1">
    <location>
        <begin position="15"/>
        <end position="49"/>
    </location>
</feature>
<dbReference type="PANTHER" id="PTHR34067">
    <property type="entry name" value="OS04G0193200 PROTEIN"/>
    <property type="match status" value="1"/>
</dbReference>
<dbReference type="EMBL" id="PDCK01000039">
    <property type="protein sequence ID" value="PRQ60063.1"/>
    <property type="molecule type" value="Genomic_DNA"/>
</dbReference>
<dbReference type="PANTHER" id="PTHR34067:SF24">
    <property type="entry name" value="METHYL-CPG-BINDING DOMAIN-CONTAINING PROTEIN 13"/>
    <property type="match status" value="1"/>
</dbReference>
<sequence length="321" mass="35124">MKEKSQYPTGLAGEGKARNDGRRDEKLEVGRAIEQVRYKRSSNLDEIMKDGASASLTEHAPESSSLNLPEAKGPKQKVQDGHSTKTKCISVLAGQGTQDEQSPGGGNAKHESEKIQRLSKSKKKKDLNLPRRASKRLAGIEVDTVPELKASTRARRVGSKQSDNSAGCTFQQPEKQDFASVVQEEHDKAEEKPGVPPDSPLADFFTDPCIAFAIKTLKDHSGNGETDMSYEKQECNVFPPPGNLVKQEKHDGIVGTGEKSGSSITEPPFGSSWPDPCIEFAIKTLTGAIPLEYDPHIEEYFQKQLGSSQQHKDNLLQKEIA</sequence>
<evidence type="ECO:0000313" key="2">
    <source>
        <dbReference type="EMBL" id="PRQ60063.1"/>
    </source>
</evidence>
<feature type="compositionally biased region" description="Basic and acidic residues" evidence="1">
    <location>
        <begin position="183"/>
        <end position="193"/>
    </location>
</feature>
<accession>A0A2P6SN34</accession>
<feature type="region of interest" description="Disordered" evidence="1">
    <location>
        <begin position="1"/>
        <end position="201"/>
    </location>
</feature>
<dbReference type="AlphaFoldDB" id="A0A2P6SN34"/>
<reference evidence="2 3" key="1">
    <citation type="journal article" date="2018" name="Nat. Genet.">
        <title>The Rosa genome provides new insights in the design of modern roses.</title>
        <authorList>
            <person name="Bendahmane M."/>
        </authorList>
    </citation>
    <scope>NUCLEOTIDE SEQUENCE [LARGE SCALE GENOMIC DNA]</scope>
    <source>
        <strain evidence="3">cv. Old Blush</strain>
    </source>
</reference>
<evidence type="ECO:0000313" key="3">
    <source>
        <dbReference type="Proteomes" id="UP000238479"/>
    </source>
</evidence>
<dbReference type="Proteomes" id="UP000238479">
    <property type="component" value="Chromosome 1"/>
</dbReference>
<dbReference type="OMA" id="GKARNDG"/>
<feature type="compositionally biased region" description="Polar residues" evidence="1">
    <location>
        <begin position="159"/>
        <end position="173"/>
    </location>
</feature>
<protein>
    <submittedName>
        <fullName evidence="2">Uncharacterized protein</fullName>
    </submittedName>
</protein>
<dbReference type="Gramene" id="PRQ60063">
    <property type="protein sequence ID" value="PRQ60063"/>
    <property type="gene ID" value="RchiOBHm_Chr1g0377031"/>
</dbReference>
<gene>
    <name evidence="2" type="ORF">RchiOBHm_Chr1g0377031</name>
</gene>
<name>A0A2P6SN34_ROSCH</name>
<dbReference type="STRING" id="74649.A0A2P6SN34"/>
<keyword evidence="3" id="KW-1185">Reference proteome</keyword>